<dbReference type="InterPro" id="IPR050553">
    <property type="entry name" value="Thioredoxin_ResA/DsbE_sf"/>
</dbReference>
<organism evidence="7 8">
    <name type="scientific">Aminobacter niigataensis</name>
    <dbReference type="NCBI Taxonomy" id="83265"/>
    <lineage>
        <taxon>Bacteria</taxon>
        <taxon>Pseudomonadati</taxon>
        <taxon>Pseudomonadota</taxon>
        <taxon>Alphaproteobacteria</taxon>
        <taxon>Hyphomicrobiales</taxon>
        <taxon>Phyllobacteriaceae</taxon>
        <taxon>Aminobacter</taxon>
    </lineage>
</organism>
<protein>
    <submittedName>
        <fullName evidence="7">Thiol-disulfide isomerase/thioredoxin</fullName>
    </submittedName>
</protein>
<gene>
    <name evidence="7" type="ORF">GGQ99_005205</name>
</gene>
<dbReference type="CDD" id="cd02966">
    <property type="entry name" value="TlpA_like_family"/>
    <property type="match status" value="1"/>
</dbReference>
<evidence type="ECO:0000256" key="1">
    <source>
        <dbReference type="ARBA" id="ARBA00004196"/>
    </source>
</evidence>
<reference evidence="7 8" key="1">
    <citation type="submission" date="2020-08" db="EMBL/GenBank/DDBJ databases">
        <title>Genomic Encyclopedia of Type Strains, Phase IV (KMG-IV): sequencing the most valuable type-strain genomes for metagenomic binning, comparative biology and taxonomic classification.</title>
        <authorList>
            <person name="Goeker M."/>
        </authorList>
    </citation>
    <scope>NUCLEOTIDE SEQUENCE [LARGE SCALE GENOMIC DNA]</scope>
    <source>
        <strain evidence="7 8">DSM 7050</strain>
    </source>
</reference>
<dbReference type="Pfam" id="PF08534">
    <property type="entry name" value="Redoxin"/>
    <property type="match status" value="1"/>
</dbReference>
<sequence>MRMFALALAGALHLLAQPLLAAETPPNFAMHEAPKPMPEIQFQDGEGQPRTLADHSGKVVLLNVWATWCIPCRKEMPTLDRLQAELGGPDFEVVALSIDRAGPDAVRKFFAEIGIQHLALNIDASGKAMFALAIIGLPATILIDREGREVGRLIGPTEWGSPVMVAFLRDLIAND</sequence>
<keyword evidence="8" id="KW-1185">Reference proteome</keyword>
<dbReference type="EMBL" id="JACHOT010000014">
    <property type="protein sequence ID" value="MBB4653414.1"/>
    <property type="molecule type" value="Genomic_DNA"/>
</dbReference>
<proteinExistence type="predicted"/>
<evidence type="ECO:0000256" key="5">
    <source>
        <dbReference type="SAM" id="SignalP"/>
    </source>
</evidence>
<dbReference type="Gene3D" id="3.40.30.10">
    <property type="entry name" value="Glutaredoxin"/>
    <property type="match status" value="1"/>
</dbReference>
<comment type="caution">
    <text evidence="7">The sequence shown here is derived from an EMBL/GenBank/DDBJ whole genome shotgun (WGS) entry which is preliminary data.</text>
</comment>
<name>A0ABR6LB07_9HYPH</name>
<dbReference type="InterPro" id="IPR013766">
    <property type="entry name" value="Thioredoxin_domain"/>
</dbReference>
<feature type="domain" description="Thioredoxin" evidence="6">
    <location>
        <begin position="31"/>
        <end position="173"/>
    </location>
</feature>
<evidence type="ECO:0000259" key="6">
    <source>
        <dbReference type="PROSITE" id="PS51352"/>
    </source>
</evidence>
<keyword evidence="7" id="KW-0413">Isomerase</keyword>
<dbReference type="PANTHER" id="PTHR42852">
    <property type="entry name" value="THIOL:DISULFIDE INTERCHANGE PROTEIN DSBE"/>
    <property type="match status" value="1"/>
</dbReference>
<feature type="chain" id="PRO_5046264379" evidence="5">
    <location>
        <begin position="22"/>
        <end position="175"/>
    </location>
</feature>
<dbReference type="InterPro" id="IPR013740">
    <property type="entry name" value="Redoxin"/>
</dbReference>
<dbReference type="InterPro" id="IPR036249">
    <property type="entry name" value="Thioredoxin-like_sf"/>
</dbReference>
<dbReference type="PANTHER" id="PTHR42852:SF6">
    <property type="entry name" value="THIOL:DISULFIDE INTERCHANGE PROTEIN DSBE"/>
    <property type="match status" value="1"/>
</dbReference>
<dbReference type="GO" id="GO:0016853">
    <property type="term" value="F:isomerase activity"/>
    <property type="evidence" value="ECO:0007669"/>
    <property type="project" value="UniProtKB-KW"/>
</dbReference>
<dbReference type="Proteomes" id="UP000539538">
    <property type="component" value="Unassembled WGS sequence"/>
</dbReference>
<accession>A0ABR6LB07</accession>
<evidence type="ECO:0000256" key="4">
    <source>
        <dbReference type="ARBA" id="ARBA00023284"/>
    </source>
</evidence>
<dbReference type="RefSeq" id="WP_183264734.1">
    <property type="nucleotide sequence ID" value="NZ_JACHOT010000014.1"/>
</dbReference>
<dbReference type="PROSITE" id="PS51352">
    <property type="entry name" value="THIOREDOXIN_2"/>
    <property type="match status" value="1"/>
</dbReference>
<evidence type="ECO:0000313" key="7">
    <source>
        <dbReference type="EMBL" id="MBB4653414.1"/>
    </source>
</evidence>
<comment type="subcellular location">
    <subcellularLocation>
        <location evidence="1">Cell envelope</location>
    </subcellularLocation>
</comment>
<evidence type="ECO:0000256" key="3">
    <source>
        <dbReference type="ARBA" id="ARBA00023157"/>
    </source>
</evidence>
<dbReference type="SUPFAM" id="SSF52833">
    <property type="entry name" value="Thioredoxin-like"/>
    <property type="match status" value="1"/>
</dbReference>
<evidence type="ECO:0000313" key="8">
    <source>
        <dbReference type="Proteomes" id="UP000539538"/>
    </source>
</evidence>
<evidence type="ECO:0000256" key="2">
    <source>
        <dbReference type="ARBA" id="ARBA00022748"/>
    </source>
</evidence>
<keyword evidence="4" id="KW-0676">Redox-active center</keyword>
<keyword evidence="3" id="KW-1015">Disulfide bond</keyword>
<feature type="signal peptide" evidence="5">
    <location>
        <begin position="1"/>
        <end position="21"/>
    </location>
</feature>
<keyword evidence="5" id="KW-0732">Signal</keyword>
<keyword evidence="2" id="KW-0201">Cytochrome c-type biogenesis</keyword>